<evidence type="ECO:0000256" key="1">
    <source>
        <dbReference type="SAM" id="MobiDB-lite"/>
    </source>
</evidence>
<accession>A0AAW2ECP0</accession>
<name>A0AAW2ECP0_9HYME</name>
<feature type="compositionally biased region" description="Polar residues" evidence="1">
    <location>
        <begin position="96"/>
        <end position="108"/>
    </location>
</feature>
<evidence type="ECO:0000256" key="2">
    <source>
        <dbReference type="SAM" id="SignalP"/>
    </source>
</evidence>
<comment type="caution">
    <text evidence="3">The sequence shown here is derived from an EMBL/GenBank/DDBJ whole genome shotgun (WGS) entry which is preliminary data.</text>
</comment>
<evidence type="ECO:0008006" key="5">
    <source>
        <dbReference type="Google" id="ProtNLM"/>
    </source>
</evidence>
<proteinExistence type="predicted"/>
<dbReference type="AlphaFoldDB" id="A0AAW2ECP0"/>
<keyword evidence="4" id="KW-1185">Reference proteome</keyword>
<evidence type="ECO:0000313" key="3">
    <source>
        <dbReference type="EMBL" id="KAL0100005.1"/>
    </source>
</evidence>
<gene>
    <name evidence="3" type="ORF">PUN28_019470</name>
</gene>
<sequence>MRCARSRLRFFWLRCFASISIFARTSPRHFAGRRSVDSRAITRAGRRPVGTHCSTHTVTRTSARGWLSDIYVLPLLRSRTSPPRCSLARRERGCSRATSEWSSANSTTNHRHARST</sequence>
<feature type="region of interest" description="Disordered" evidence="1">
    <location>
        <begin position="80"/>
        <end position="116"/>
    </location>
</feature>
<dbReference type="Proteomes" id="UP001430953">
    <property type="component" value="Unassembled WGS sequence"/>
</dbReference>
<evidence type="ECO:0000313" key="4">
    <source>
        <dbReference type="Proteomes" id="UP001430953"/>
    </source>
</evidence>
<keyword evidence="2" id="KW-0732">Signal</keyword>
<dbReference type="EMBL" id="JADYXP020000026">
    <property type="protein sequence ID" value="KAL0100005.1"/>
    <property type="molecule type" value="Genomic_DNA"/>
</dbReference>
<feature type="chain" id="PRO_5043766489" description="Secreted protein" evidence="2">
    <location>
        <begin position="28"/>
        <end position="116"/>
    </location>
</feature>
<feature type="signal peptide" evidence="2">
    <location>
        <begin position="1"/>
        <end position="27"/>
    </location>
</feature>
<organism evidence="3 4">
    <name type="scientific">Cardiocondyla obscurior</name>
    <dbReference type="NCBI Taxonomy" id="286306"/>
    <lineage>
        <taxon>Eukaryota</taxon>
        <taxon>Metazoa</taxon>
        <taxon>Ecdysozoa</taxon>
        <taxon>Arthropoda</taxon>
        <taxon>Hexapoda</taxon>
        <taxon>Insecta</taxon>
        <taxon>Pterygota</taxon>
        <taxon>Neoptera</taxon>
        <taxon>Endopterygota</taxon>
        <taxon>Hymenoptera</taxon>
        <taxon>Apocrita</taxon>
        <taxon>Aculeata</taxon>
        <taxon>Formicoidea</taxon>
        <taxon>Formicidae</taxon>
        <taxon>Myrmicinae</taxon>
        <taxon>Cardiocondyla</taxon>
    </lineage>
</organism>
<reference evidence="3 4" key="1">
    <citation type="submission" date="2023-03" db="EMBL/GenBank/DDBJ databases">
        <title>High recombination rates correlate with genetic variation in Cardiocondyla obscurior ants.</title>
        <authorList>
            <person name="Errbii M."/>
        </authorList>
    </citation>
    <scope>NUCLEOTIDE SEQUENCE [LARGE SCALE GENOMIC DNA]</scope>
    <source>
        <strain evidence="3">Alpha-2009</strain>
        <tissue evidence="3">Whole body</tissue>
    </source>
</reference>
<protein>
    <recommendedName>
        <fullName evidence="5">Secreted protein</fullName>
    </recommendedName>
</protein>